<dbReference type="AlphaFoldDB" id="A0A016X2M6"/>
<dbReference type="EMBL" id="JARK01000001">
    <property type="protein sequence ID" value="EYC46339.1"/>
    <property type="molecule type" value="Genomic_DNA"/>
</dbReference>
<name>A0A016X2M6_9BILA</name>
<keyword evidence="3" id="KW-1185">Reference proteome</keyword>
<evidence type="ECO:0000313" key="3">
    <source>
        <dbReference type="Proteomes" id="UP000024635"/>
    </source>
</evidence>
<organism evidence="2 3">
    <name type="scientific">Ancylostoma ceylanicum</name>
    <dbReference type="NCBI Taxonomy" id="53326"/>
    <lineage>
        <taxon>Eukaryota</taxon>
        <taxon>Metazoa</taxon>
        <taxon>Ecdysozoa</taxon>
        <taxon>Nematoda</taxon>
        <taxon>Chromadorea</taxon>
        <taxon>Rhabditida</taxon>
        <taxon>Rhabditina</taxon>
        <taxon>Rhabditomorpha</taxon>
        <taxon>Strongyloidea</taxon>
        <taxon>Ancylostomatidae</taxon>
        <taxon>Ancylostomatinae</taxon>
        <taxon>Ancylostoma</taxon>
    </lineage>
</organism>
<evidence type="ECO:0000256" key="1">
    <source>
        <dbReference type="SAM" id="SignalP"/>
    </source>
</evidence>
<comment type="caution">
    <text evidence="2">The sequence shown here is derived from an EMBL/GenBank/DDBJ whole genome shotgun (WGS) entry which is preliminary data.</text>
</comment>
<accession>A0A016X2M6</accession>
<proteinExistence type="predicted"/>
<evidence type="ECO:0008006" key="4">
    <source>
        <dbReference type="Google" id="ProtNLM"/>
    </source>
</evidence>
<sequence length="96" mass="10889">MAVSIRAFLRTFAILSGTGPLFAKLVTVRLPNCRCCAVSVTHVKTTKTNFLMARGTFLQSSAKEATNDRHDWGLTRTERPQTLFYFINLYLIDNYP</sequence>
<gene>
    <name evidence="2" type="primary">Acey_s0401.g789</name>
    <name evidence="2" type="ORF">Y032_0401g789</name>
</gene>
<evidence type="ECO:0000313" key="2">
    <source>
        <dbReference type="EMBL" id="EYC46339.1"/>
    </source>
</evidence>
<feature type="chain" id="PRO_5001495177" description="Secreted protein" evidence="1">
    <location>
        <begin position="24"/>
        <end position="96"/>
    </location>
</feature>
<keyword evidence="1" id="KW-0732">Signal</keyword>
<feature type="signal peptide" evidence="1">
    <location>
        <begin position="1"/>
        <end position="23"/>
    </location>
</feature>
<dbReference type="Proteomes" id="UP000024635">
    <property type="component" value="Unassembled WGS sequence"/>
</dbReference>
<reference evidence="3" key="1">
    <citation type="journal article" date="2015" name="Nat. Genet.">
        <title>The genome and transcriptome of the zoonotic hookworm Ancylostoma ceylanicum identify infection-specific gene families.</title>
        <authorList>
            <person name="Schwarz E.M."/>
            <person name="Hu Y."/>
            <person name="Antoshechkin I."/>
            <person name="Miller M.M."/>
            <person name="Sternberg P.W."/>
            <person name="Aroian R.V."/>
        </authorList>
    </citation>
    <scope>NUCLEOTIDE SEQUENCE</scope>
    <source>
        <strain evidence="3">HY135</strain>
    </source>
</reference>
<protein>
    <recommendedName>
        <fullName evidence="4">Secreted protein</fullName>
    </recommendedName>
</protein>